<gene>
    <name evidence="4" type="ORF">KCG44_02795</name>
</gene>
<feature type="chain" id="PRO_5045094057" evidence="2">
    <location>
        <begin position="24"/>
        <end position="177"/>
    </location>
</feature>
<evidence type="ECO:0000313" key="4">
    <source>
        <dbReference type="EMBL" id="MBV7255709.1"/>
    </source>
</evidence>
<dbReference type="Proteomes" id="UP000722336">
    <property type="component" value="Unassembled WGS sequence"/>
</dbReference>
<keyword evidence="1 2" id="KW-0732">Signal</keyword>
<name>A0ABS6SBH2_9SPHN</name>
<accession>A0ABS6SBH2</accession>
<protein>
    <submittedName>
        <fullName evidence="4">LptA/OstA family protein</fullName>
    </submittedName>
</protein>
<keyword evidence="5" id="KW-1185">Reference proteome</keyword>
<feature type="domain" description="Organic solvent tolerance-like N-terminal" evidence="3">
    <location>
        <begin position="43"/>
        <end position="147"/>
    </location>
</feature>
<dbReference type="PANTHER" id="PTHR36504:SF1">
    <property type="entry name" value="LIPOPOLYSACCHARIDE EXPORT SYSTEM PROTEIN LPTA"/>
    <property type="match status" value="1"/>
</dbReference>
<dbReference type="EMBL" id="JAGSPA010000001">
    <property type="protein sequence ID" value="MBV7255709.1"/>
    <property type="molecule type" value="Genomic_DNA"/>
</dbReference>
<dbReference type="Pfam" id="PF03968">
    <property type="entry name" value="LptD_N"/>
    <property type="match status" value="1"/>
</dbReference>
<evidence type="ECO:0000256" key="2">
    <source>
        <dbReference type="SAM" id="SignalP"/>
    </source>
</evidence>
<proteinExistence type="predicted"/>
<evidence type="ECO:0000259" key="3">
    <source>
        <dbReference type="Pfam" id="PF03968"/>
    </source>
</evidence>
<dbReference type="RefSeq" id="WP_218444066.1">
    <property type="nucleotide sequence ID" value="NZ_JAGSPA010000001.1"/>
</dbReference>
<dbReference type="InterPro" id="IPR052037">
    <property type="entry name" value="LPS_export_LptA"/>
</dbReference>
<dbReference type="InterPro" id="IPR005653">
    <property type="entry name" value="OstA-like_N"/>
</dbReference>
<reference evidence="4 5" key="1">
    <citation type="submission" date="2021-04" db="EMBL/GenBank/DDBJ databases">
        <authorList>
            <person name="Pira H."/>
            <person name="Risdian C."/>
            <person name="Wink J."/>
        </authorList>
    </citation>
    <scope>NUCLEOTIDE SEQUENCE [LARGE SCALE GENOMIC DNA]</scope>
    <source>
        <strain evidence="4 5">WHA3</strain>
    </source>
</reference>
<dbReference type="PANTHER" id="PTHR36504">
    <property type="entry name" value="LIPOPOLYSACCHARIDE EXPORT SYSTEM PROTEIN LPTA"/>
    <property type="match status" value="1"/>
</dbReference>
<feature type="signal peptide" evidence="2">
    <location>
        <begin position="1"/>
        <end position="23"/>
    </location>
</feature>
<sequence length="177" mass="18646">MKTISLSLMAAMALAAVTAVATAQQLPGTSIRNHDRNAPIDFEAARIEVRDRQNQAIVSGNVKIEQGSLDLAAERVRIFYAQAGGDVQVDRLDADGGVRVTTPAETARAATAIYDVPNSQITMIGNVVLTRGGDVLRGQRLIIDLGSGRSTFDAAVNSATGERGRVSGRFTPTANVP</sequence>
<evidence type="ECO:0000313" key="5">
    <source>
        <dbReference type="Proteomes" id="UP000722336"/>
    </source>
</evidence>
<organism evidence="4 5">
    <name type="scientific">Pacificimonas pallii</name>
    <dbReference type="NCBI Taxonomy" id="2827236"/>
    <lineage>
        <taxon>Bacteria</taxon>
        <taxon>Pseudomonadati</taxon>
        <taxon>Pseudomonadota</taxon>
        <taxon>Alphaproteobacteria</taxon>
        <taxon>Sphingomonadales</taxon>
        <taxon>Sphingosinicellaceae</taxon>
        <taxon>Pacificimonas</taxon>
    </lineage>
</organism>
<evidence type="ECO:0000256" key="1">
    <source>
        <dbReference type="ARBA" id="ARBA00022729"/>
    </source>
</evidence>
<comment type="caution">
    <text evidence="4">The sequence shown here is derived from an EMBL/GenBank/DDBJ whole genome shotgun (WGS) entry which is preliminary data.</text>
</comment>